<name>A0ABQ2LE01_9PROT</name>
<comment type="caution">
    <text evidence="5">The sequence shown here is derived from an EMBL/GenBank/DDBJ whole genome shotgun (WGS) entry which is preliminary data.</text>
</comment>
<sequence>MSLLDADLGEGRGWTKVGDGYAVTKKPRGLDRTKFATVPFAAMEAIPQGGAYSPDFVMKPGDAIASGTYFERGDVLVGKITPSFENGKQALIQELPAPFGYATTEVIPLHPISDRHDPRFLFFYLLHPDVRHYVAERMEGSTGRKRVPEHVLLDLAIPDLSQVEQKAVADGLETLHRAITAEGYCERTAQDLKRAAMRALFTKGLRGEAQKETEIGLVPESWELRSLLDLCDIRSGGTPRKSVPEYWNGEIPWVSGKDLKAPTLDDAIDHVSAEGVEAGSRLAPAGTVLVLVRGMGLAKDLPVAVITRPMAFNQDIKALVSRGKFSGKFLRSAIYVHKDRLLARIVPSAHGTMTLNLNDIETFMVPCPADPTEADEIVAILDAIDRKIDLHRRKRAVLDELFKALLHKLMTGEIRVADLDLSAPDAKPVAEVAA</sequence>
<dbReference type="InterPro" id="IPR044946">
    <property type="entry name" value="Restrct_endonuc_typeI_TRD_sf"/>
</dbReference>
<dbReference type="Proteomes" id="UP000602381">
    <property type="component" value="Unassembled WGS sequence"/>
</dbReference>
<evidence type="ECO:0000313" key="6">
    <source>
        <dbReference type="Proteomes" id="UP000602381"/>
    </source>
</evidence>
<dbReference type="InterPro" id="IPR052021">
    <property type="entry name" value="Type-I_RS_S_subunit"/>
</dbReference>
<evidence type="ECO:0000256" key="3">
    <source>
        <dbReference type="ARBA" id="ARBA00023125"/>
    </source>
</evidence>
<dbReference type="Pfam" id="PF01420">
    <property type="entry name" value="Methylase_S"/>
    <property type="match status" value="1"/>
</dbReference>
<proteinExistence type="inferred from homology"/>
<dbReference type="EMBL" id="BMOV01000006">
    <property type="protein sequence ID" value="GGO12790.1"/>
    <property type="molecule type" value="Genomic_DNA"/>
</dbReference>
<comment type="similarity">
    <text evidence="1">Belongs to the type-I restriction system S methylase family.</text>
</comment>
<organism evidence="5 6">
    <name type="scientific">Iodidimonas muriae</name>
    <dbReference type="NCBI Taxonomy" id="261467"/>
    <lineage>
        <taxon>Bacteria</taxon>
        <taxon>Pseudomonadati</taxon>
        <taxon>Pseudomonadota</taxon>
        <taxon>Alphaproteobacteria</taxon>
        <taxon>Iodidimonadales</taxon>
        <taxon>Iodidimonadaceae</taxon>
        <taxon>Iodidimonas</taxon>
    </lineage>
</organism>
<dbReference type="RefSeq" id="WP_229773634.1">
    <property type="nucleotide sequence ID" value="NZ_BMOV01000006.1"/>
</dbReference>
<reference evidence="6" key="1">
    <citation type="journal article" date="2019" name="Int. J. Syst. Evol. Microbiol.">
        <title>The Global Catalogue of Microorganisms (GCM) 10K type strain sequencing project: providing services to taxonomists for standard genome sequencing and annotation.</title>
        <authorList>
            <consortium name="The Broad Institute Genomics Platform"/>
            <consortium name="The Broad Institute Genome Sequencing Center for Infectious Disease"/>
            <person name="Wu L."/>
            <person name="Ma J."/>
        </authorList>
    </citation>
    <scope>NUCLEOTIDE SEQUENCE [LARGE SCALE GENOMIC DNA]</scope>
    <source>
        <strain evidence="6">JCM 17843</strain>
    </source>
</reference>
<dbReference type="PANTHER" id="PTHR30408:SF12">
    <property type="entry name" value="TYPE I RESTRICTION ENZYME MJAVIII SPECIFICITY SUBUNIT"/>
    <property type="match status" value="1"/>
</dbReference>
<dbReference type="PANTHER" id="PTHR30408">
    <property type="entry name" value="TYPE-1 RESTRICTION ENZYME ECOKI SPECIFICITY PROTEIN"/>
    <property type="match status" value="1"/>
</dbReference>
<keyword evidence="6" id="KW-1185">Reference proteome</keyword>
<dbReference type="SUPFAM" id="SSF116734">
    <property type="entry name" value="DNA methylase specificity domain"/>
    <property type="match status" value="2"/>
</dbReference>
<evidence type="ECO:0000256" key="1">
    <source>
        <dbReference type="ARBA" id="ARBA00010923"/>
    </source>
</evidence>
<dbReference type="Gene3D" id="3.90.220.20">
    <property type="entry name" value="DNA methylase specificity domains"/>
    <property type="match status" value="2"/>
</dbReference>
<accession>A0ABQ2LE01</accession>
<dbReference type="CDD" id="cd17249">
    <property type="entry name" value="RMtype1_S_EcoR124I-TRD2-CR2_like"/>
    <property type="match status" value="1"/>
</dbReference>
<evidence type="ECO:0000259" key="4">
    <source>
        <dbReference type="Pfam" id="PF01420"/>
    </source>
</evidence>
<evidence type="ECO:0000256" key="2">
    <source>
        <dbReference type="ARBA" id="ARBA00022747"/>
    </source>
</evidence>
<keyword evidence="3" id="KW-0238">DNA-binding</keyword>
<evidence type="ECO:0000313" key="5">
    <source>
        <dbReference type="EMBL" id="GGO12790.1"/>
    </source>
</evidence>
<dbReference type="InterPro" id="IPR000055">
    <property type="entry name" value="Restrct_endonuc_typeI_TRD"/>
</dbReference>
<gene>
    <name evidence="5" type="ORF">GCM10007972_18170</name>
</gene>
<feature type="domain" description="Type I restriction modification DNA specificity" evidence="4">
    <location>
        <begin position="219"/>
        <end position="398"/>
    </location>
</feature>
<dbReference type="CDD" id="cd17260">
    <property type="entry name" value="RMtype1_S_EcoEI-TRD1-CR1_like"/>
    <property type="match status" value="1"/>
</dbReference>
<protein>
    <recommendedName>
        <fullName evidence="4">Type I restriction modification DNA specificity domain-containing protein</fullName>
    </recommendedName>
</protein>
<keyword evidence="2" id="KW-0680">Restriction system</keyword>